<keyword evidence="7" id="KW-1185">Reference proteome</keyword>
<dbReference type="Pfam" id="PF00076">
    <property type="entry name" value="RRM_1"/>
    <property type="match status" value="1"/>
</dbReference>
<feature type="domain" description="RRM" evidence="5">
    <location>
        <begin position="4"/>
        <end position="81"/>
    </location>
</feature>
<dbReference type="GO" id="GO:0003723">
    <property type="term" value="F:RNA binding"/>
    <property type="evidence" value="ECO:0007669"/>
    <property type="project" value="UniProtKB-UniRule"/>
</dbReference>
<organism evidence="6 7">
    <name type="scientific">Phaseolus vulgaris</name>
    <name type="common">Kidney bean</name>
    <name type="synonym">French bean</name>
    <dbReference type="NCBI Taxonomy" id="3885"/>
    <lineage>
        <taxon>Eukaryota</taxon>
        <taxon>Viridiplantae</taxon>
        <taxon>Streptophyta</taxon>
        <taxon>Embryophyta</taxon>
        <taxon>Tracheophyta</taxon>
        <taxon>Spermatophyta</taxon>
        <taxon>Magnoliopsida</taxon>
        <taxon>eudicotyledons</taxon>
        <taxon>Gunneridae</taxon>
        <taxon>Pentapetalae</taxon>
        <taxon>rosids</taxon>
        <taxon>fabids</taxon>
        <taxon>Fabales</taxon>
        <taxon>Fabaceae</taxon>
        <taxon>Papilionoideae</taxon>
        <taxon>50 kb inversion clade</taxon>
        <taxon>NPAAA clade</taxon>
        <taxon>indigoferoid/millettioid clade</taxon>
        <taxon>Phaseoleae</taxon>
        <taxon>Phaseolus</taxon>
    </lineage>
</organism>
<evidence type="ECO:0000259" key="5">
    <source>
        <dbReference type="PROSITE" id="PS50102"/>
    </source>
</evidence>
<evidence type="ECO:0000256" key="2">
    <source>
        <dbReference type="ARBA" id="ARBA00022728"/>
    </source>
</evidence>
<dbReference type="InterPro" id="IPR035979">
    <property type="entry name" value="RBD_domain_sf"/>
</dbReference>
<gene>
    <name evidence="6" type="ORF">PHAVU_002G137200g</name>
</gene>
<dbReference type="SUPFAM" id="SSF54928">
    <property type="entry name" value="RNA-binding domain, RBD"/>
    <property type="match status" value="1"/>
</dbReference>
<accession>V7CJF7</accession>
<dbReference type="InterPro" id="IPR000504">
    <property type="entry name" value="RRM_dom"/>
</dbReference>
<dbReference type="EMBL" id="CM002289">
    <property type="protein sequence ID" value="ESW30249.1"/>
    <property type="molecule type" value="Genomic_DNA"/>
</dbReference>
<evidence type="ECO:0000256" key="4">
    <source>
        <dbReference type="PROSITE-ProRule" id="PRU00176"/>
    </source>
</evidence>
<dbReference type="CDD" id="cd00590">
    <property type="entry name" value="RRM_SF"/>
    <property type="match status" value="1"/>
</dbReference>
<keyword evidence="3" id="KW-0508">mRNA splicing</keyword>
<dbReference type="PANTHER" id="PTHR23147">
    <property type="entry name" value="SERINE/ARGININE RICH SPLICING FACTOR"/>
    <property type="match status" value="1"/>
</dbReference>
<evidence type="ECO:0000256" key="1">
    <source>
        <dbReference type="ARBA" id="ARBA00022664"/>
    </source>
</evidence>
<dbReference type="GO" id="GO:0006397">
    <property type="term" value="P:mRNA processing"/>
    <property type="evidence" value="ECO:0007669"/>
    <property type="project" value="UniProtKB-KW"/>
</dbReference>
<keyword evidence="1" id="KW-0507">mRNA processing</keyword>
<evidence type="ECO:0000256" key="3">
    <source>
        <dbReference type="ARBA" id="ARBA00023187"/>
    </source>
</evidence>
<keyword evidence="2" id="KW-0747">Spliceosome</keyword>
<dbReference type="InterPro" id="IPR012677">
    <property type="entry name" value="Nucleotide-bd_a/b_plait_sf"/>
</dbReference>
<dbReference type="GO" id="GO:0008380">
    <property type="term" value="P:RNA splicing"/>
    <property type="evidence" value="ECO:0007669"/>
    <property type="project" value="UniProtKB-KW"/>
</dbReference>
<name>V7CJF7_PHAVU</name>
<evidence type="ECO:0000313" key="7">
    <source>
        <dbReference type="Proteomes" id="UP000000226"/>
    </source>
</evidence>
<dbReference type="SMR" id="V7CJF7"/>
<dbReference type="Proteomes" id="UP000000226">
    <property type="component" value="Chromosome 2"/>
</dbReference>
<dbReference type="OrthoDB" id="1418158at2759"/>
<feature type="non-terminal residue" evidence="6">
    <location>
        <position position="437"/>
    </location>
</feature>
<dbReference type="AlphaFoldDB" id="V7CJF7"/>
<keyword evidence="4" id="KW-0694">RNA-binding</keyword>
<dbReference type="GO" id="GO:0005681">
    <property type="term" value="C:spliceosomal complex"/>
    <property type="evidence" value="ECO:0007669"/>
    <property type="project" value="UniProtKB-KW"/>
</dbReference>
<protein>
    <recommendedName>
        <fullName evidence="5">RRM domain-containing protein</fullName>
    </recommendedName>
</protein>
<dbReference type="PROSITE" id="PS50102">
    <property type="entry name" value="RRM"/>
    <property type="match status" value="1"/>
</dbReference>
<reference evidence="7" key="1">
    <citation type="journal article" date="2014" name="Nat. Genet.">
        <title>A reference genome for common bean and genome-wide analysis of dual domestications.</title>
        <authorList>
            <person name="Schmutz J."/>
            <person name="McClean P.E."/>
            <person name="Mamidi S."/>
            <person name="Wu G.A."/>
            <person name="Cannon S.B."/>
            <person name="Grimwood J."/>
            <person name="Jenkins J."/>
            <person name="Shu S."/>
            <person name="Song Q."/>
            <person name="Chavarro C."/>
            <person name="Torres-Torres M."/>
            <person name="Geffroy V."/>
            <person name="Moghaddam S.M."/>
            <person name="Gao D."/>
            <person name="Abernathy B."/>
            <person name="Barry K."/>
            <person name="Blair M."/>
            <person name="Brick M.A."/>
            <person name="Chovatia M."/>
            <person name="Gepts P."/>
            <person name="Goodstein D.M."/>
            <person name="Gonzales M."/>
            <person name="Hellsten U."/>
            <person name="Hyten D.L."/>
            <person name="Jia G."/>
            <person name="Kelly J.D."/>
            <person name="Kudrna D."/>
            <person name="Lee R."/>
            <person name="Richard M.M."/>
            <person name="Miklas P.N."/>
            <person name="Osorno J.M."/>
            <person name="Rodrigues J."/>
            <person name="Thareau V."/>
            <person name="Urrea C.A."/>
            <person name="Wang M."/>
            <person name="Yu Y."/>
            <person name="Zhang M."/>
            <person name="Wing R.A."/>
            <person name="Cregan P.B."/>
            <person name="Rokhsar D.S."/>
            <person name="Jackson S.A."/>
        </authorList>
    </citation>
    <scope>NUCLEOTIDE SEQUENCE [LARGE SCALE GENOMIC DNA]</scope>
    <source>
        <strain evidence="7">cv. G19833</strain>
    </source>
</reference>
<dbReference type="Gene3D" id="3.30.70.330">
    <property type="match status" value="1"/>
</dbReference>
<evidence type="ECO:0000313" key="6">
    <source>
        <dbReference type="EMBL" id="ESW30249.1"/>
    </source>
</evidence>
<proteinExistence type="predicted"/>
<dbReference type="InterPro" id="IPR050907">
    <property type="entry name" value="SRSF"/>
</dbReference>
<dbReference type="Gramene" id="ESW30249">
    <property type="protein sequence ID" value="ESW30249"/>
    <property type="gene ID" value="PHAVU_002G137200g"/>
</dbReference>
<sequence length="437" mass="49047">MADTSFFFTNFPDHFFERDLWKVFQRWGRVLDVFISRKLNARNQRFGFVRFHGVADFFCLERELDTIWIGMWKLQVNLPKYRRSEVTRKDWNAKSRPVRVRNSARATSFNVQVELTSWLEGCFIGCIREVSCMQSIKESFIMGGFSLVRLRYLGERSILLSCDDEGVLERLIAENKAWFDGLFSSVVPWDGIPLQLWCSQSFVSISALVGEVVQIDDVTLEKEVLEFARFQVKLPVASSVRLEKDICINGISCKVLLEEEERVPNLEYKRFYAKWNGGFSESLRGAVKVVGSIENISYHQPGRIEGAEVAHGSLSINEETTSHLPNIKEVHAKSCHAFKVGSSNSRMKENEELLFSGGFLGHVGSLGWQEHSSMWETAKNKDAGSRGVPGGGGLAVTKVVGPPSVVVGPRGTYSVGSGDRRKGALVLEGECEGVFPP</sequence>